<dbReference type="InterPro" id="IPR045584">
    <property type="entry name" value="Pilin-like"/>
</dbReference>
<evidence type="ECO:0000256" key="5">
    <source>
        <dbReference type="RuleBase" id="RU000389"/>
    </source>
</evidence>
<keyword evidence="6" id="KW-0812">Transmembrane</keyword>
<evidence type="ECO:0000256" key="4">
    <source>
        <dbReference type="ARBA" id="ARBA00023157"/>
    </source>
</evidence>
<gene>
    <name evidence="7" type="ORF">HQN60_08420</name>
</gene>
<dbReference type="Pfam" id="PF00114">
    <property type="entry name" value="Pilin"/>
    <property type="match status" value="1"/>
</dbReference>
<dbReference type="GO" id="GO:0007155">
    <property type="term" value="P:cell adhesion"/>
    <property type="evidence" value="ECO:0007669"/>
    <property type="project" value="InterPro"/>
</dbReference>
<sequence length="143" mass="14438">MQRAQQGFTLIELMIVVAIIGILAAVAIPSYQNYTAKSKFTAAQAEVAAGKTAFDASLNDGVPPTTALVGFKQGTANCTTNVVTLVAADGTDGTMICTINGGPATVAGKKITYTRTAADGSWVCSSDLAAGDKATLGSKSCQG</sequence>
<evidence type="ECO:0000256" key="1">
    <source>
        <dbReference type="ARBA" id="ARBA00005233"/>
    </source>
</evidence>
<dbReference type="RefSeq" id="WP_173533226.1">
    <property type="nucleotide sequence ID" value="NZ_CP054143.1"/>
</dbReference>
<dbReference type="PROSITE" id="PS00409">
    <property type="entry name" value="PROKAR_NTER_METHYL"/>
    <property type="match status" value="1"/>
</dbReference>
<keyword evidence="4" id="KW-1015">Disulfide bond</keyword>
<keyword evidence="5" id="KW-0281">Fimbrium</keyword>
<keyword evidence="6" id="KW-0472">Membrane</keyword>
<dbReference type="PANTHER" id="PTHR30093:SF34">
    <property type="entry name" value="PREPILIN PEPTIDASE-DEPENDENT PROTEIN D"/>
    <property type="match status" value="1"/>
</dbReference>
<dbReference type="Proteomes" id="UP000504844">
    <property type="component" value="Chromosome"/>
</dbReference>
<dbReference type="InterPro" id="IPR000983">
    <property type="entry name" value="Bac_GSPG_pilin"/>
</dbReference>
<evidence type="ECO:0000256" key="6">
    <source>
        <dbReference type="SAM" id="Phobius"/>
    </source>
</evidence>
<evidence type="ECO:0000256" key="2">
    <source>
        <dbReference type="ARBA" id="ARBA00011156"/>
    </source>
</evidence>
<name>A0A6M8SNA3_9NEIS</name>
<dbReference type="InterPro" id="IPR012902">
    <property type="entry name" value="N_methyl_site"/>
</dbReference>
<comment type="similarity">
    <text evidence="1 5">Belongs to the N-Me-Phe pilin family.</text>
</comment>
<dbReference type="KEGG" id="dee:HQN60_08420"/>
<protein>
    <submittedName>
        <fullName evidence="7">Pilin</fullName>
    </submittedName>
</protein>
<feature type="transmembrane region" description="Helical" evidence="6">
    <location>
        <begin position="7"/>
        <end position="28"/>
    </location>
</feature>
<dbReference type="GO" id="GO:0015628">
    <property type="term" value="P:protein secretion by the type II secretion system"/>
    <property type="evidence" value="ECO:0007669"/>
    <property type="project" value="InterPro"/>
</dbReference>
<evidence type="ECO:0000256" key="3">
    <source>
        <dbReference type="ARBA" id="ARBA00022481"/>
    </source>
</evidence>
<dbReference type="Gene3D" id="3.30.700.10">
    <property type="entry name" value="Glycoprotein, Type 4 Pilin"/>
    <property type="match status" value="1"/>
</dbReference>
<organism evidence="7 8">
    <name type="scientific">Deefgea piscis</name>
    <dbReference type="NCBI Taxonomy" id="2739061"/>
    <lineage>
        <taxon>Bacteria</taxon>
        <taxon>Pseudomonadati</taxon>
        <taxon>Pseudomonadota</taxon>
        <taxon>Betaproteobacteria</taxon>
        <taxon>Neisseriales</taxon>
        <taxon>Chitinibacteraceae</taxon>
        <taxon>Deefgea</taxon>
    </lineage>
</organism>
<reference evidence="7 8" key="1">
    <citation type="submission" date="2020-05" db="EMBL/GenBank/DDBJ databases">
        <title>Complete genome sequence of Deefgea sp. D17.</title>
        <authorList>
            <person name="Bae J.-W."/>
            <person name="Han J.E."/>
        </authorList>
    </citation>
    <scope>NUCLEOTIDE SEQUENCE [LARGE SCALE GENOMIC DNA]</scope>
    <source>
        <strain evidence="7 8">D17</strain>
    </source>
</reference>
<comment type="subunit">
    <text evidence="2">The pili are polar flexible filaments of about 5.4 nanometers diameter and 2.5 micrometers average length; they consist of only a single polypeptide chain arranged in a helical configuration of five subunits per turn in the assembled pilus.</text>
</comment>
<dbReference type="InterPro" id="IPR001082">
    <property type="entry name" value="Pilin"/>
</dbReference>
<dbReference type="NCBIfam" id="TIGR02532">
    <property type="entry name" value="IV_pilin_GFxxxE"/>
    <property type="match status" value="1"/>
</dbReference>
<dbReference type="Pfam" id="PF07963">
    <property type="entry name" value="N_methyl"/>
    <property type="match status" value="1"/>
</dbReference>
<dbReference type="GO" id="GO:0015627">
    <property type="term" value="C:type II protein secretion system complex"/>
    <property type="evidence" value="ECO:0007669"/>
    <property type="project" value="InterPro"/>
</dbReference>
<keyword evidence="8" id="KW-1185">Reference proteome</keyword>
<dbReference type="PRINTS" id="PR00813">
    <property type="entry name" value="BCTERIALGSPG"/>
</dbReference>
<proteinExistence type="inferred from homology"/>
<keyword evidence="3" id="KW-0488">Methylation</keyword>
<dbReference type="GO" id="GO:0009289">
    <property type="term" value="C:pilus"/>
    <property type="evidence" value="ECO:0007669"/>
    <property type="project" value="InterPro"/>
</dbReference>
<dbReference type="AlphaFoldDB" id="A0A6M8SNA3"/>
<keyword evidence="6" id="KW-1133">Transmembrane helix</keyword>
<dbReference type="PANTHER" id="PTHR30093">
    <property type="entry name" value="GENERAL SECRETION PATHWAY PROTEIN G"/>
    <property type="match status" value="1"/>
</dbReference>
<accession>A0A6M8SNA3</accession>
<evidence type="ECO:0000313" key="8">
    <source>
        <dbReference type="Proteomes" id="UP000504844"/>
    </source>
</evidence>
<dbReference type="EMBL" id="CP054143">
    <property type="protein sequence ID" value="QKJ66722.1"/>
    <property type="molecule type" value="Genomic_DNA"/>
</dbReference>
<evidence type="ECO:0000313" key="7">
    <source>
        <dbReference type="EMBL" id="QKJ66722.1"/>
    </source>
</evidence>
<dbReference type="SUPFAM" id="SSF54523">
    <property type="entry name" value="Pili subunits"/>
    <property type="match status" value="1"/>
</dbReference>